<protein>
    <submittedName>
        <fullName evidence="2">Uncharacterized protein</fullName>
    </submittedName>
</protein>
<dbReference type="AlphaFoldDB" id="A0AA36HHY2"/>
<keyword evidence="3" id="KW-1185">Reference proteome</keyword>
<comment type="caution">
    <text evidence="2">The sequence shown here is derived from an EMBL/GenBank/DDBJ whole genome shotgun (WGS) entry which is preliminary data.</text>
</comment>
<gene>
    <name evidence="2" type="ORF">OCTVUL_1B020719</name>
</gene>
<name>A0AA36HHY2_OCTVU</name>
<accession>A0AA36HHY2</accession>
<feature type="region of interest" description="Disordered" evidence="1">
    <location>
        <begin position="27"/>
        <end position="50"/>
    </location>
</feature>
<organism evidence="2 3">
    <name type="scientific">Octopus vulgaris</name>
    <name type="common">Common octopus</name>
    <dbReference type="NCBI Taxonomy" id="6645"/>
    <lineage>
        <taxon>Eukaryota</taxon>
        <taxon>Metazoa</taxon>
        <taxon>Spiralia</taxon>
        <taxon>Lophotrochozoa</taxon>
        <taxon>Mollusca</taxon>
        <taxon>Cephalopoda</taxon>
        <taxon>Coleoidea</taxon>
        <taxon>Octopodiformes</taxon>
        <taxon>Octopoda</taxon>
        <taxon>Incirrata</taxon>
        <taxon>Octopodidae</taxon>
        <taxon>Octopus</taxon>
    </lineage>
</organism>
<evidence type="ECO:0000313" key="3">
    <source>
        <dbReference type="Proteomes" id="UP001162480"/>
    </source>
</evidence>
<dbReference type="EMBL" id="CATOCA020000001">
    <property type="protein sequence ID" value="CAJ1099185.1"/>
    <property type="molecule type" value="Genomic_DNA"/>
</dbReference>
<evidence type="ECO:0000313" key="2">
    <source>
        <dbReference type="EMBL" id="CAJ1099185.1"/>
    </source>
</evidence>
<dbReference type="Proteomes" id="UP001162480">
    <property type="component" value="Unassembled WGS sequence"/>
</dbReference>
<evidence type="ECO:0000256" key="1">
    <source>
        <dbReference type="SAM" id="MobiDB-lite"/>
    </source>
</evidence>
<sequence>MVIGKRLYIKQHEKLEKTAIRMCHTQKEQQVDSNRVHDAGRGENAGGDGNVIGNAITGTDGLGSDGIDSACDDGVIGGDVGDPVGGDGAVGDDGEPVNGDAVPGVDVGGGIDVVVVVGGGIDVVVVVVGGCGGGGAVVL</sequence>
<reference evidence="2" key="1">
    <citation type="submission" date="2023-08" db="EMBL/GenBank/DDBJ databases">
        <authorList>
            <person name="Alioto T."/>
            <person name="Alioto T."/>
            <person name="Gomez Garrido J."/>
        </authorList>
    </citation>
    <scope>NUCLEOTIDE SEQUENCE</scope>
</reference>
<feature type="compositionally biased region" description="Basic and acidic residues" evidence="1">
    <location>
        <begin position="27"/>
        <end position="41"/>
    </location>
</feature>
<proteinExistence type="predicted"/>